<dbReference type="RefSeq" id="WP_026749591.1">
    <property type="nucleotide sequence ID" value="NZ_AP019831.1"/>
</dbReference>
<evidence type="ECO:0000313" key="1">
    <source>
        <dbReference type="EMBL" id="BBM44043.1"/>
    </source>
</evidence>
<gene>
    <name evidence="1" type="ORF">JMUB3870_0133</name>
</gene>
<dbReference type="EMBL" id="AP019831">
    <property type="protein sequence ID" value="BBM44043.1"/>
    <property type="molecule type" value="Genomic_DNA"/>
</dbReference>
<accession>A0A510K2K3</accession>
<keyword evidence="1" id="KW-0436">Ligase</keyword>
<protein>
    <submittedName>
        <fullName evidence="1">Phenylalanyl-tRNA synthetase beta subunit</fullName>
    </submittedName>
</protein>
<sequence>MKKIEVIKRVKCLVPNIYKINGELQNIKAKGKIKIQEVDQNIIGIKFIKSKNINDKFSKLELQVFKELEEDNNIYIIDFNKWNNPQILNKELITENIDKNLFKYFKNRNEYATQIHLTIFNYKNLINSEDLESLLFTETPLSFLFLDIYDKQINDKNEFEVEYIIQSMPIDEKIPVKLIFKLDEEEKDVIKLNFRMDYYDDRMSRNVLVSKVRDLLKKEMFEKMDFELDLSGYYILDKENFKIREIKAEQRIKIDDKLYEREFFIKEETENIESEEKSDEAKEIIEKDEMLQIEIPKVENLNEKELIETEKTVFKKPKKPIEQTYDSIRNWLLPLLRKDDKIIFPKEEFLERIKLFDEAEKLRTFNVIKLAVEHDNYCVKFEEGKTIRGYEVIKAFGEMLGIDVEEEVVENVEEIEVEEEEKKLTPQQLRKKKFLERMKRSEKEEH</sequence>
<proteinExistence type="predicted"/>
<organism evidence="1 2">
    <name type="scientific">Leptotrichia trevisanii</name>
    <dbReference type="NCBI Taxonomy" id="109328"/>
    <lineage>
        <taxon>Bacteria</taxon>
        <taxon>Fusobacteriati</taxon>
        <taxon>Fusobacteriota</taxon>
        <taxon>Fusobacteriia</taxon>
        <taxon>Fusobacteriales</taxon>
        <taxon>Leptotrichiaceae</taxon>
        <taxon>Leptotrichia</taxon>
    </lineage>
</organism>
<dbReference type="Proteomes" id="UP000422644">
    <property type="component" value="Chromosome"/>
</dbReference>
<dbReference type="OrthoDB" id="9894751at2"/>
<evidence type="ECO:0000313" key="2">
    <source>
        <dbReference type="Proteomes" id="UP000422644"/>
    </source>
</evidence>
<name>A0A510K2K3_9FUSO</name>
<dbReference type="AlphaFoldDB" id="A0A510K2K3"/>
<reference evidence="1 2" key="1">
    <citation type="submission" date="2019-07" db="EMBL/GenBank/DDBJ databases">
        <title>Complete Genome Sequence of Leptotrichia trevisanii Strain JMUB3870.</title>
        <authorList>
            <person name="Watanabe S."/>
            <person name="Cui L."/>
        </authorList>
    </citation>
    <scope>NUCLEOTIDE SEQUENCE [LARGE SCALE GENOMIC DNA]</scope>
    <source>
        <strain evidence="1 2">JMUB3870</strain>
    </source>
</reference>
<dbReference type="GO" id="GO:0004812">
    <property type="term" value="F:aminoacyl-tRNA ligase activity"/>
    <property type="evidence" value="ECO:0007669"/>
    <property type="project" value="UniProtKB-KW"/>
</dbReference>
<keyword evidence="1" id="KW-0030">Aminoacyl-tRNA synthetase</keyword>
<keyword evidence="2" id="KW-1185">Reference proteome</keyword>